<name>A0A2T6GMW9_9PSED</name>
<dbReference type="AlphaFoldDB" id="A0A2T6GMW9"/>
<evidence type="ECO:0000313" key="2">
    <source>
        <dbReference type="EMBL" id="PUA45507.1"/>
    </source>
</evidence>
<dbReference type="Proteomes" id="UP000244178">
    <property type="component" value="Unassembled WGS sequence"/>
</dbReference>
<keyword evidence="1" id="KW-0472">Membrane</keyword>
<keyword evidence="1" id="KW-0812">Transmembrane</keyword>
<gene>
    <name evidence="2" type="ORF">C5U62_08430</name>
</gene>
<protein>
    <submittedName>
        <fullName evidence="2">Uncharacterized protein</fullName>
    </submittedName>
</protein>
<feature type="transmembrane region" description="Helical" evidence="1">
    <location>
        <begin position="49"/>
        <end position="68"/>
    </location>
</feature>
<sequence length="172" mass="20178">MGRTLNNAEIEEIQRRERRNGRGVQAFFAALFSALAFMPLMGIWLMVSPALACALVVPWLIFLWWWIYYRTRMLVDEVGERTQWLQARFSCRWVHVHRGGYMDYRFGDYPIAPGNLLNNWFIDKTLNTYTTYRIEAVKLTCRHTASHSYYLFRDTLVEVAQDQAPATPMADA</sequence>
<evidence type="ECO:0000256" key="1">
    <source>
        <dbReference type="SAM" id="Phobius"/>
    </source>
</evidence>
<keyword evidence="1" id="KW-1133">Transmembrane helix</keyword>
<proteinExistence type="predicted"/>
<feature type="transmembrane region" description="Helical" evidence="1">
    <location>
        <begin position="24"/>
        <end position="43"/>
    </location>
</feature>
<reference evidence="2 3" key="1">
    <citation type="submission" date="2018-03" db="EMBL/GenBank/DDBJ databases">
        <title>Draft genome sequence of the plant growth promoting rhizobacterium Pseudomonas protegens strain BNJ-SS-45 isolated from wheat (Triticum aestivum) rhizosphere.</title>
        <authorList>
            <person name="Bajpai A."/>
            <person name="Shende K."/>
            <person name="Meena N."/>
            <person name="Upadhyayula S.R."/>
            <person name="Suravajhala P."/>
            <person name="Medicherla K.M."/>
            <person name="Johri B.N."/>
        </authorList>
    </citation>
    <scope>NUCLEOTIDE SEQUENCE [LARGE SCALE GENOMIC DNA]</scope>
    <source>
        <strain evidence="2 3">BNJ-SS-45</strain>
    </source>
</reference>
<dbReference type="EMBL" id="PYJM01000002">
    <property type="protein sequence ID" value="PUA45507.1"/>
    <property type="molecule type" value="Genomic_DNA"/>
</dbReference>
<accession>A0A2T6GMW9</accession>
<organism evidence="2 3">
    <name type="scientific">Pseudomonas protegens</name>
    <dbReference type="NCBI Taxonomy" id="380021"/>
    <lineage>
        <taxon>Bacteria</taxon>
        <taxon>Pseudomonadati</taxon>
        <taxon>Pseudomonadota</taxon>
        <taxon>Gammaproteobacteria</taxon>
        <taxon>Pseudomonadales</taxon>
        <taxon>Pseudomonadaceae</taxon>
        <taxon>Pseudomonas</taxon>
    </lineage>
</organism>
<evidence type="ECO:0000313" key="3">
    <source>
        <dbReference type="Proteomes" id="UP000244178"/>
    </source>
</evidence>
<comment type="caution">
    <text evidence="2">The sequence shown here is derived from an EMBL/GenBank/DDBJ whole genome shotgun (WGS) entry which is preliminary data.</text>
</comment>